<dbReference type="Proteomes" id="UP000016649">
    <property type="component" value="Unassembled WGS sequence"/>
</dbReference>
<feature type="non-terminal residue" evidence="1">
    <location>
        <position position="551"/>
    </location>
</feature>
<dbReference type="EMBL" id="AWVH01000010">
    <property type="protein sequence ID" value="ERJ93980.1"/>
    <property type="molecule type" value="Genomic_DNA"/>
</dbReference>
<keyword evidence="2" id="KW-1185">Reference proteome</keyword>
<evidence type="ECO:0000313" key="2">
    <source>
        <dbReference type="Proteomes" id="UP000016649"/>
    </source>
</evidence>
<name>A0ABN0P0G2_TRELE</name>
<sequence>KTMTAVQLIKGYLWYVQPGRYSAIAQEIEQAVQSYAISKNQSSKKKKDRLRAAAQQLCAHHLVHSGIRKEQNVCINIDAEFCSEGTVNQENLNRFIKEIVKAYCYQKVLWEYMGTTSSFTCISKLAMEQDGFVYEDYLPVSYKRDAAQKAAEKIKRENKVPIYAYTDGTVSEHYDKKKARFSFNALKDTSGFNWTKGYDPNDTVEKKGWHGAYNKDGYWVKVNESEHTQEIGSITQPVVQPLQLIKEKEGALLYDGSGFFSETSDILYIDALLHVYAHSQNDKTATVERIKQALQDLGVHTISHVACPGVDKKETRERYRKALGKLACDDLQIIEVKEAEHKIQSYKAQQALAQAQHKGILLEKSIQAAAQSGMSAPDIRTIDIERGIPTALNRTDTEDLKTLLSKPADIEYIQTLPVADEQEALFNRILLHLLYLKKHSASDIPVSQLAQSICDSLQGKKTNAVMGYQTSFYTLCSAEDELEKRIRNTKTEYDISVSSQRKQFLQELVHKKYIAQANVATIEQELSSLYESIPEKQKEKTNRSIQNALYA</sequence>
<protein>
    <submittedName>
        <fullName evidence="1">Uncharacterized protein</fullName>
    </submittedName>
</protein>
<proteinExistence type="predicted"/>
<gene>
    <name evidence="1" type="ORF">HMPREF9193_00540</name>
</gene>
<reference evidence="1 2" key="1">
    <citation type="submission" date="2013-08" db="EMBL/GenBank/DDBJ databases">
        <authorList>
            <person name="Weinstock G."/>
            <person name="Sodergren E."/>
            <person name="Wylie T."/>
            <person name="Fulton L."/>
            <person name="Fulton R."/>
            <person name="Fronick C."/>
            <person name="O'Laughlin M."/>
            <person name="Godfrey J."/>
            <person name="Miner T."/>
            <person name="Herter B."/>
            <person name="Appelbaum E."/>
            <person name="Cordes M."/>
            <person name="Lek S."/>
            <person name="Wollam A."/>
            <person name="Pepin K.H."/>
            <person name="Palsikar V.B."/>
            <person name="Mitreva M."/>
            <person name="Wilson R.K."/>
        </authorList>
    </citation>
    <scope>NUCLEOTIDE SEQUENCE [LARGE SCALE GENOMIC DNA]</scope>
    <source>
        <strain evidence="1 2">ATCC 700332</strain>
    </source>
</reference>
<accession>A0ABN0P0G2</accession>
<evidence type="ECO:0000313" key="1">
    <source>
        <dbReference type="EMBL" id="ERJ93980.1"/>
    </source>
</evidence>
<feature type="non-terminal residue" evidence="1">
    <location>
        <position position="1"/>
    </location>
</feature>
<organism evidence="1 2">
    <name type="scientific">Treponema lecithinolyticum ATCC 700332</name>
    <dbReference type="NCBI Taxonomy" id="1321815"/>
    <lineage>
        <taxon>Bacteria</taxon>
        <taxon>Pseudomonadati</taxon>
        <taxon>Spirochaetota</taxon>
        <taxon>Spirochaetia</taxon>
        <taxon>Spirochaetales</taxon>
        <taxon>Treponemataceae</taxon>
        <taxon>Treponema</taxon>
    </lineage>
</organism>
<comment type="caution">
    <text evidence="1">The sequence shown here is derived from an EMBL/GenBank/DDBJ whole genome shotgun (WGS) entry which is preliminary data.</text>
</comment>
<dbReference type="RefSeq" id="WP_021686389.1">
    <property type="nucleotide sequence ID" value="NZ_KI260555.1"/>
</dbReference>